<dbReference type="GO" id="GO:0008540">
    <property type="term" value="C:proteasome regulatory particle, base subcomplex"/>
    <property type="evidence" value="ECO:0007669"/>
    <property type="project" value="Ensembl"/>
</dbReference>
<evidence type="ECO:0000256" key="6">
    <source>
        <dbReference type="ARBA" id="ARBA00062195"/>
    </source>
</evidence>
<dbReference type="PANTHER" id="PTHR12651">
    <property type="entry name" value="26S PROTEASOME NON-ATPASE REGULATORY SUBUNIT 9"/>
    <property type="match status" value="1"/>
</dbReference>
<feature type="domain" description="Nas2 N-terminal" evidence="9">
    <location>
        <begin position="23"/>
        <end position="102"/>
    </location>
</feature>
<evidence type="ECO:0000256" key="4">
    <source>
        <dbReference type="ARBA" id="ARBA00030007"/>
    </source>
</evidence>
<organism evidence="10 11">
    <name type="scientific">Neovison vison</name>
    <name type="common">American mink</name>
    <name type="synonym">Mustela vison</name>
    <dbReference type="NCBI Taxonomy" id="452646"/>
    <lineage>
        <taxon>Eukaryota</taxon>
        <taxon>Metazoa</taxon>
        <taxon>Chordata</taxon>
        <taxon>Craniata</taxon>
        <taxon>Vertebrata</taxon>
        <taxon>Euteleostomi</taxon>
        <taxon>Mammalia</taxon>
        <taxon>Eutheria</taxon>
        <taxon>Laurasiatheria</taxon>
        <taxon>Carnivora</taxon>
        <taxon>Caniformia</taxon>
        <taxon>Musteloidea</taxon>
        <taxon>Mustelidae</taxon>
        <taxon>Mustelinae</taxon>
        <taxon>Neogale</taxon>
    </lineage>
</organism>
<comment type="function">
    <text evidence="5">Acts as a chaperone during the assembly of the 26S proteasome, specifically of the base subcomplex of the PA700/19S regulatory complex (RC). During the base subcomplex assembly is part of an intermediate PSMD9:PSMC6:PSMC3 module, also known as modulator trimer complex; PSMD9 is released during the further base assembly process.</text>
</comment>
<evidence type="ECO:0000313" key="10">
    <source>
        <dbReference type="Ensembl" id="ENSNVIP00000023337.1"/>
    </source>
</evidence>
<keyword evidence="11" id="KW-1185">Reference proteome</keyword>
<proteinExistence type="inferred from homology"/>
<comment type="subunit">
    <text evidence="6">Interacts with PSMC3. Part of a transient complex (modulator) containing PSMD9, PSMC6 and PSMC3 formed during the assembly of the 26S proteasome.</text>
</comment>
<dbReference type="GO" id="GO:0070682">
    <property type="term" value="P:proteasome regulatory particle assembly"/>
    <property type="evidence" value="ECO:0007669"/>
    <property type="project" value="Ensembl"/>
</dbReference>
<sequence>MSEGENRQSEGSPQAGVVTVSDVQELIRRKEEIEAQIKANYEVLESQKGVGMNEPLVDREDYPRSDVDLYQVRTARHNIACLQNDHKAIMKQVEEALHQLHARDKEKQARDMAEAHKEAMSRSLGQSEGLSPPQAFAKVNSVSPGSPASTAGLQVDDEIVEFGSVNTQNFQSLHNVGSVVQHSEGVSWRSHLLSNPRMARGQESPVGSLLPSESSCSGTGPLHLLFSLPGELFLPYVHPSFCTNDTWERPLQPPCINTPALLPIPAFSVSWRALHFHIPCSAVLVIALPCMNGPQLVHPLPYQGTFWLFFILT</sequence>
<dbReference type="GO" id="GO:0005737">
    <property type="term" value="C:cytoplasm"/>
    <property type="evidence" value="ECO:0007669"/>
    <property type="project" value="TreeGrafter"/>
</dbReference>
<dbReference type="PANTHER" id="PTHR12651:SF1">
    <property type="entry name" value="26S PROTEASOME NON-ATPASE REGULATORY SUBUNIT 9"/>
    <property type="match status" value="1"/>
</dbReference>
<evidence type="ECO:0000256" key="1">
    <source>
        <dbReference type="ARBA" id="ARBA00005256"/>
    </source>
</evidence>
<dbReference type="InterPro" id="IPR036034">
    <property type="entry name" value="PDZ_sf"/>
</dbReference>
<dbReference type="Pfam" id="PF17820">
    <property type="entry name" value="PDZ_6"/>
    <property type="match status" value="1"/>
</dbReference>
<evidence type="ECO:0000256" key="3">
    <source>
        <dbReference type="ARBA" id="ARBA00023186"/>
    </source>
</evidence>
<dbReference type="Proteomes" id="UP000694425">
    <property type="component" value="Unplaced"/>
</dbReference>
<name>A0A8C7ETY8_NEOVI</name>
<evidence type="ECO:0000259" key="9">
    <source>
        <dbReference type="Pfam" id="PF18265"/>
    </source>
</evidence>
<dbReference type="InterPro" id="IPR040815">
    <property type="entry name" value="Nas2_N"/>
</dbReference>
<evidence type="ECO:0000259" key="8">
    <source>
        <dbReference type="Pfam" id="PF17820"/>
    </source>
</evidence>
<dbReference type="AlphaFoldDB" id="A0A8C7ETY8"/>
<dbReference type="Gene3D" id="6.10.140.1710">
    <property type="match status" value="1"/>
</dbReference>
<dbReference type="FunFam" id="2.30.42.10:FF:000107">
    <property type="entry name" value="26S proteasome non-ATPase regulatory subunit 9"/>
    <property type="match status" value="1"/>
</dbReference>
<reference evidence="10" key="1">
    <citation type="submission" date="2025-08" db="UniProtKB">
        <authorList>
            <consortium name="Ensembl"/>
        </authorList>
    </citation>
    <scope>IDENTIFICATION</scope>
</reference>
<reference evidence="10" key="2">
    <citation type="submission" date="2025-09" db="UniProtKB">
        <authorList>
            <consortium name="Ensembl"/>
        </authorList>
    </citation>
    <scope>IDENTIFICATION</scope>
</reference>
<dbReference type="SUPFAM" id="SSF50156">
    <property type="entry name" value="PDZ domain-like"/>
    <property type="match status" value="1"/>
</dbReference>
<dbReference type="Gene3D" id="2.30.42.10">
    <property type="match status" value="1"/>
</dbReference>
<protein>
    <recommendedName>
        <fullName evidence="2">26S proteasome non-ATPase regulatory subunit 9</fullName>
    </recommendedName>
    <alternativeName>
        <fullName evidence="4">26S proteasome regulatory subunit p27</fullName>
    </alternativeName>
</protein>
<evidence type="ECO:0000256" key="2">
    <source>
        <dbReference type="ARBA" id="ARBA00014937"/>
    </source>
</evidence>
<dbReference type="Ensembl" id="ENSNVIT00000027127.1">
    <property type="protein sequence ID" value="ENSNVIP00000023337.1"/>
    <property type="gene ID" value="ENSNVIG00000018174.1"/>
</dbReference>
<dbReference type="Pfam" id="PF18265">
    <property type="entry name" value="Nas2_N"/>
    <property type="match status" value="1"/>
</dbReference>
<feature type="compositionally biased region" description="Polar residues" evidence="7">
    <location>
        <begin position="140"/>
        <end position="150"/>
    </location>
</feature>
<dbReference type="GeneTree" id="ENSGT00390000004147"/>
<evidence type="ECO:0000256" key="7">
    <source>
        <dbReference type="SAM" id="MobiDB-lite"/>
    </source>
</evidence>
<keyword evidence="3" id="KW-0143">Chaperone</keyword>
<feature type="region of interest" description="Disordered" evidence="7">
    <location>
        <begin position="124"/>
        <end position="150"/>
    </location>
</feature>
<dbReference type="GO" id="GO:0005634">
    <property type="term" value="C:nucleus"/>
    <property type="evidence" value="ECO:0007669"/>
    <property type="project" value="TreeGrafter"/>
</dbReference>
<evidence type="ECO:0000256" key="5">
    <source>
        <dbReference type="ARBA" id="ARBA00054581"/>
    </source>
</evidence>
<comment type="similarity">
    <text evidence="1">Belongs to the proteasome subunit p27 family.</text>
</comment>
<dbReference type="InterPro" id="IPR035269">
    <property type="entry name" value="PSMD9"/>
</dbReference>
<feature type="domain" description="PDZ" evidence="8">
    <location>
        <begin position="139"/>
        <end position="184"/>
    </location>
</feature>
<accession>A0A8C7ETY8</accession>
<dbReference type="InterPro" id="IPR041489">
    <property type="entry name" value="PDZ_6"/>
</dbReference>
<evidence type="ECO:0000313" key="11">
    <source>
        <dbReference type="Proteomes" id="UP000694425"/>
    </source>
</evidence>